<organism evidence="2 3">
    <name type="scientific">Macrostomum lignano</name>
    <dbReference type="NCBI Taxonomy" id="282301"/>
    <lineage>
        <taxon>Eukaryota</taxon>
        <taxon>Metazoa</taxon>
        <taxon>Spiralia</taxon>
        <taxon>Lophotrochozoa</taxon>
        <taxon>Platyhelminthes</taxon>
        <taxon>Rhabditophora</taxon>
        <taxon>Macrostomorpha</taxon>
        <taxon>Macrostomida</taxon>
        <taxon>Macrostomidae</taxon>
        <taxon>Macrostomum</taxon>
    </lineage>
</organism>
<feature type="region of interest" description="Disordered" evidence="1">
    <location>
        <begin position="141"/>
        <end position="163"/>
    </location>
</feature>
<evidence type="ECO:0000313" key="2">
    <source>
        <dbReference type="Proteomes" id="UP000095280"/>
    </source>
</evidence>
<sequence length="298" mass="32292">LIQLAANQLKHLSFQFPAEAAGSSGADFAGIILKASLNGAAAELVAVHRQDWGEAASGCRSDSWRRPPATTWTETPAATISEAFGSSARQVSVRRAARTRAGHALARLGAAPPRCRPSARGSHGLIELRTESARLVVMVTTPSSTRRNSQRHPAELSRSNRRWQRAKRFARDEEPEAAPLFRPRFIGTIAGLAFNGNEVAGHPLSRFVKVRRRLAAGAAAGAGSLSSSGDAVEVSAGVLVRRLEGRKNLTVFLPQRHPVPRPEYINNDKVVQDVLSQFIGIMSESKFYNLIFRFSPGE</sequence>
<dbReference type="Proteomes" id="UP000095280">
    <property type="component" value="Unplaced"/>
</dbReference>
<proteinExistence type="predicted"/>
<name>A0A1I8F5B9_9PLAT</name>
<accession>A0A1I8F5B9</accession>
<protein>
    <submittedName>
        <fullName evidence="3">Histone ubiquitination proteins group</fullName>
    </submittedName>
</protein>
<evidence type="ECO:0000313" key="3">
    <source>
        <dbReference type="WBParaSite" id="maker-unitig_20486-snap-gene-0.2-mRNA-1"/>
    </source>
</evidence>
<reference evidence="3" key="1">
    <citation type="submission" date="2016-11" db="UniProtKB">
        <authorList>
            <consortium name="WormBaseParasite"/>
        </authorList>
    </citation>
    <scope>IDENTIFICATION</scope>
</reference>
<evidence type="ECO:0000256" key="1">
    <source>
        <dbReference type="SAM" id="MobiDB-lite"/>
    </source>
</evidence>
<dbReference type="WBParaSite" id="maker-unitig_20486-snap-gene-0.2-mRNA-1">
    <property type="protein sequence ID" value="maker-unitig_20486-snap-gene-0.2-mRNA-1"/>
    <property type="gene ID" value="maker-unitig_20486-snap-gene-0.2"/>
</dbReference>
<dbReference type="AlphaFoldDB" id="A0A1I8F5B9"/>
<keyword evidence="2" id="KW-1185">Reference proteome</keyword>